<organism evidence="2 3">
    <name type="scientific">Blomia tropicalis</name>
    <name type="common">Mite</name>
    <dbReference type="NCBI Taxonomy" id="40697"/>
    <lineage>
        <taxon>Eukaryota</taxon>
        <taxon>Metazoa</taxon>
        <taxon>Ecdysozoa</taxon>
        <taxon>Arthropoda</taxon>
        <taxon>Chelicerata</taxon>
        <taxon>Arachnida</taxon>
        <taxon>Acari</taxon>
        <taxon>Acariformes</taxon>
        <taxon>Sarcoptiformes</taxon>
        <taxon>Astigmata</taxon>
        <taxon>Glycyphagoidea</taxon>
        <taxon>Echimyopodidae</taxon>
        <taxon>Blomia</taxon>
    </lineage>
</organism>
<feature type="chain" id="PRO_5040176758" evidence="1">
    <location>
        <begin position="25"/>
        <end position="311"/>
    </location>
</feature>
<sequence length="311" mass="36216">MMMNFTFNLFAIAIALVQLCPTDGFAFVERNLWPGLNRPLNGGMEPTIYANVMPANVEYNPIHRNQHYWKSDRTFLLRPISLQVVSNGVGEQQQQRSNGWHNPMMERMFLSPFRSARFGRYFNEMNNIDGGFGKRQRRHRIRGLKGEINVKWAMMPIWEKNEIETENKPSSDELLPFHRSNREWHLLSRSNHFPTLTTKIEQMPQPERQSLTEVATTLNSELVKLHRIRRQIGAKSQQIFNRFLSKASGLFDNLGRQMSQQLQSSVAEAGRNVNGLFSSMQNKFRRMVNLNISQLRPDRLLSQLSNLARTQ</sequence>
<comment type="caution">
    <text evidence="2">The sequence shown here is derived from an EMBL/GenBank/DDBJ whole genome shotgun (WGS) entry which is preliminary data.</text>
</comment>
<reference evidence="2" key="1">
    <citation type="submission" date="2022-12" db="EMBL/GenBank/DDBJ databases">
        <title>Genome assemblies of Blomia tropicalis.</title>
        <authorList>
            <person name="Cui Y."/>
        </authorList>
    </citation>
    <scope>NUCLEOTIDE SEQUENCE</scope>
    <source>
        <tissue evidence="2">Adult mites</tissue>
    </source>
</reference>
<protein>
    <submittedName>
        <fullName evidence="2">Uncharacterized protein</fullName>
    </submittedName>
</protein>
<evidence type="ECO:0000313" key="3">
    <source>
        <dbReference type="Proteomes" id="UP001142055"/>
    </source>
</evidence>
<evidence type="ECO:0000313" key="2">
    <source>
        <dbReference type="EMBL" id="KAJ6216576.1"/>
    </source>
</evidence>
<proteinExistence type="predicted"/>
<gene>
    <name evidence="2" type="ORF">RDWZM_007733</name>
</gene>
<dbReference type="EMBL" id="JAPWDV010000003">
    <property type="protein sequence ID" value="KAJ6216576.1"/>
    <property type="molecule type" value="Genomic_DNA"/>
</dbReference>
<accession>A0A9Q0RJD6</accession>
<dbReference type="AlphaFoldDB" id="A0A9Q0RJD6"/>
<keyword evidence="3" id="KW-1185">Reference proteome</keyword>
<feature type="signal peptide" evidence="1">
    <location>
        <begin position="1"/>
        <end position="24"/>
    </location>
</feature>
<keyword evidence="1" id="KW-0732">Signal</keyword>
<evidence type="ECO:0000256" key="1">
    <source>
        <dbReference type="SAM" id="SignalP"/>
    </source>
</evidence>
<dbReference type="Proteomes" id="UP001142055">
    <property type="component" value="Chromosome 3"/>
</dbReference>
<name>A0A9Q0RJD6_BLOTA</name>